<accession>A0A9N9X1T4</accession>
<name>A0A9N9X1T4_PHACE</name>
<evidence type="ECO:0000313" key="2">
    <source>
        <dbReference type="Proteomes" id="UP001153737"/>
    </source>
</evidence>
<organism evidence="1 2">
    <name type="scientific">Phaedon cochleariae</name>
    <name type="common">Mustard beetle</name>
    <dbReference type="NCBI Taxonomy" id="80249"/>
    <lineage>
        <taxon>Eukaryota</taxon>
        <taxon>Metazoa</taxon>
        <taxon>Ecdysozoa</taxon>
        <taxon>Arthropoda</taxon>
        <taxon>Hexapoda</taxon>
        <taxon>Insecta</taxon>
        <taxon>Pterygota</taxon>
        <taxon>Neoptera</taxon>
        <taxon>Endopterygota</taxon>
        <taxon>Coleoptera</taxon>
        <taxon>Polyphaga</taxon>
        <taxon>Cucujiformia</taxon>
        <taxon>Chrysomeloidea</taxon>
        <taxon>Chrysomelidae</taxon>
        <taxon>Chrysomelinae</taxon>
        <taxon>Chrysomelini</taxon>
        <taxon>Phaedon</taxon>
    </lineage>
</organism>
<dbReference type="PANTHER" id="PTHR33053">
    <property type="entry name" value="PROTEIN, PUTATIVE-RELATED"/>
    <property type="match status" value="1"/>
</dbReference>
<protein>
    <recommendedName>
        <fullName evidence="3">Transposase domain-containing protein</fullName>
    </recommendedName>
</protein>
<keyword evidence="2" id="KW-1185">Reference proteome</keyword>
<evidence type="ECO:0000313" key="1">
    <source>
        <dbReference type="EMBL" id="CAG9817178.1"/>
    </source>
</evidence>
<proteinExistence type="predicted"/>
<dbReference type="EMBL" id="OU896721">
    <property type="protein sequence ID" value="CAG9817178.1"/>
    <property type="molecule type" value="Genomic_DNA"/>
</dbReference>
<dbReference type="PANTHER" id="PTHR33053:SF24">
    <property type="entry name" value="TRANSPOSASE DOMAIN-CONTAINING PROTEIN"/>
    <property type="match status" value="1"/>
</dbReference>
<dbReference type="AlphaFoldDB" id="A0A9N9X1T4"/>
<sequence>MAHLQKYYMRAKRQNKFSPYVNVGCSTSVMTVGSSGNKHIAPSVNLNLNNDVMSIVSSQNDIVSNNDDVMTGADSHQDNSLFNISNNSSVQGHDNDNIFNNSSMQGHEIQNGDGFDSAIDDDSILFSDDNHHSSKKEISTLSLSNWALKHNVTHSALNDLLDILKTKHPELPSDARTLLGTSKLVEVKSVEPGYYYHFGLRKCIERIIAQMPGFNEKVIKIDINVDGLPLSKSSSSQVYPILCSINKSVFVEMVGIFHGYEKPKDANIFLYDFIQETIELVNNGLFLNSNFYKIKINAFICDAPAKSFITYTKGHSGYASCTKCKIDGQYINNRICFPEVKNLSLRSDAEFRSKLQEDHHNGTPMIEEIPNFNMIDGFPLDYMHLICLGVVKKLLVTLWCCGKPSTKISFSSITVISNNLEKLKKHIPLEFNRKPRSLNEVRRWKATEFRQFLFYTGPLVLRGILAGDRYQNFLVLHVAATILANSKHFDKIDYASSLFEYFVETFNILYGTENISHNVHNLLHITTDVTNHGPLDDFSAFKFENFLQSILKSIRKSEKPLQQIIKRQSERNHQSTNSSIMKKFPICTHKDEHFEGPTLKMNISKQFKKIIFEHFTLRINEPDNCCFLDCGFVILIQNIVVIGRERKIIGNRFLSLTDFYETPCKSSELGIFLAKPDLGPLEIFDLRQISFKCVKLIYKNDFVIFPLLHTDISSLCDN</sequence>
<dbReference type="Proteomes" id="UP001153737">
    <property type="component" value="Chromosome 15"/>
</dbReference>
<evidence type="ECO:0008006" key="3">
    <source>
        <dbReference type="Google" id="ProtNLM"/>
    </source>
</evidence>
<reference evidence="1" key="2">
    <citation type="submission" date="2022-10" db="EMBL/GenBank/DDBJ databases">
        <authorList>
            <consortium name="ENA_rothamsted_submissions"/>
            <consortium name="culmorum"/>
            <person name="King R."/>
        </authorList>
    </citation>
    <scope>NUCLEOTIDE SEQUENCE</scope>
</reference>
<gene>
    <name evidence="1" type="ORF">PHAECO_LOCUS4835</name>
</gene>
<reference evidence="1" key="1">
    <citation type="submission" date="2022-01" db="EMBL/GenBank/DDBJ databases">
        <authorList>
            <person name="King R."/>
        </authorList>
    </citation>
    <scope>NUCLEOTIDE SEQUENCE</scope>
</reference>
<dbReference type="OrthoDB" id="10015795at2759"/>